<sequence>MQLLGLPSWLPWETTPQCPPLATPTAIAPVTLLDLASSSDFWYWAGEILSHRALYLQIAVALVLVLLVLGLLNICSIQAELLLGRRSKKQAEGAPLPERLAGGLAGLDALPCMHYHKHWAEVVESKFDWRCKKLEDKWNRAAPLLTNLDGRMRRLEGEAGDSQHAHPGYPPPDKLDKARLDSARYSLLKRPASPRARHHGLDNLPSCTETLSTSAPASATPSASPSLEAQTHCPPHPGPPPLLCAHLVDRRSSSLDLSAAPSTAAGTAPGCRGGRAWSRPFKRAGQQRAEAADQAQGQAQLQARDTGGRAGPSQRGQILLLGSKDLQLKYESPSWRSGADAPLPLPPRPKSCPDSKVLADLHQTIDESQMTIPTEGEAGFSLDAADSSDHASSLGDCGQDPDEMSRESYQKSLHRLGRREREAERRARAACDSLLDGDLPAAAAASPVLGELRAFRAGIVPGAGDTKSAYDSGFMSGESSSRGG</sequence>
<feature type="transmembrane region" description="Helical" evidence="2">
    <location>
        <begin position="54"/>
        <end position="79"/>
    </location>
</feature>
<keyword evidence="2" id="KW-0812">Transmembrane</keyword>
<keyword evidence="2" id="KW-1133">Transmembrane helix</keyword>
<evidence type="ECO:0000313" key="4">
    <source>
        <dbReference type="Proteomes" id="UP001219518"/>
    </source>
</evidence>
<accession>A0AAE1HH67</accession>
<reference evidence="3" key="2">
    <citation type="journal article" date="2023" name="BMC Genomics">
        <title>Pest status, molecular evolution, and epigenetic factors derived from the genome assembly of Frankliniella fusca, a thysanopteran phytovirus vector.</title>
        <authorList>
            <person name="Catto M.A."/>
            <person name="Labadie P.E."/>
            <person name="Jacobson A.L."/>
            <person name="Kennedy G.G."/>
            <person name="Srinivasan R."/>
            <person name="Hunt B.G."/>
        </authorList>
    </citation>
    <scope>NUCLEOTIDE SEQUENCE</scope>
    <source>
        <strain evidence="3">PL_HMW_Pooled</strain>
    </source>
</reference>
<organism evidence="3 4">
    <name type="scientific">Frankliniella fusca</name>
    <dbReference type="NCBI Taxonomy" id="407009"/>
    <lineage>
        <taxon>Eukaryota</taxon>
        <taxon>Metazoa</taxon>
        <taxon>Ecdysozoa</taxon>
        <taxon>Arthropoda</taxon>
        <taxon>Hexapoda</taxon>
        <taxon>Insecta</taxon>
        <taxon>Pterygota</taxon>
        <taxon>Neoptera</taxon>
        <taxon>Paraneoptera</taxon>
        <taxon>Thysanoptera</taxon>
        <taxon>Terebrantia</taxon>
        <taxon>Thripoidea</taxon>
        <taxon>Thripidae</taxon>
        <taxon>Frankliniella</taxon>
    </lineage>
</organism>
<keyword evidence="4" id="KW-1185">Reference proteome</keyword>
<feature type="region of interest" description="Disordered" evidence="1">
    <location>
        <begin position="158"/>
        <end position="177"/>
    </location>
</feature>
<comment type="caution">
    <text evidence="3">The sequence shown here is derived from an EMBL/GenBank/DDBJ whole genome shotgun (WGS) entry which is preliminary data.</text>
</comment>
<gene>
    <name evidence="3" type="ORF">KUF71_010511</name>
</gene>
<evidence type="ECO:0000256" key="2">
    <source>
        <dbReference type="SAM" id="Phobius"/>
    </source>
</evidence>
<keyword evidence="2" id="KW-0472">Membrane</keyword>
<evidence type="ECO:0000313" key="3">
    <source>
        <dbReference type="EMBL" id="KAK3921296.1"/>
    </source>
</evidence>
<proteinExistence type="predicted"/>
<feature type="region of interest" description="Disordered" evidence="1">
    <location>
        <begin position="189"/>
        <end position="238"/>
    </location>
</feature>
<dbReference type="AlphaFoldDB" id="A0AAE1HH67"/>
<name>A0AAE1HH67_9NEOP</name>
<feature type="region of interest" description="Disordered" evidence="1">
    <location>
        <begin position="289"/>
        <end position="315"/>
    </location>
</feature>
<dbReference type="EMBL" id="JAHWGI010001033">
    <property type="protein sequence ID" value="KAK3921296.1"/>
    <property type="molecule type" value="Genomic_DNA"/>
</dbReference>
<evidence type="ECO:0000256" key="1">
    <source>
        <dbReference type="SAM" id="MobiDB-lite"/>
    </source>
</evidence>
<feature type="compositionally biased region" description="Low complexity" evidence="1">
    <location>
        <begin position="289"/>
        <end position="305"/>
    </location>
</feature>
<feature type="compositionally biased region" description="Low complexity" evidence="1">
    <location>
        <begin position="208"/>
        <end position="233"/>
    </location>
</feature>
<dbReference type="Proteomes" id="UP001219518">
    <property type="component" value="Unassembled WGS sequence"/>
</dbReference>
<feature type="region of interest" description="Disordered" evidence="1">
    <location>
        <begin position="380"/>
        <end position="422"/>
    </location>
</feature>
<feature type="compositionally biased region" description="Low complexity" evidence="1">
    <location>
        <begin position="381"/>
        <end position="394"/>
    </location>
</feature>
<reference evidence="3" key="1">
    <citation type="submission" date="2021-07" db="EMBL/GenBank/DDBJ databases">
        <authorList>
            <person name="Catto M.A."/>
            <person name="Jacobson A."/>
            <person name="Kennedy G."/>
            <person name="Labadie P."/>
            <person name="Hunt B.G."/>
            <person name="Srinivasan R."/>
        </authorList>
    </citation>
    <scope>NUCLEOTIDE SEQUENCE</scope>
    <source>
        <strain evidence="3">PL_HMW_Pooled</strain>
        <tissue evidence="3">Head</tissue>
    </source>
</reference>
<protein>
    <submittedName>
        <fullName evidence="3">Aspartyl/glutamyl-tRNA(Asn/Gln) amidotransferase subunit B</fullName>
    </submittedName>
</protein>
<feature type="region of interest" description="Disordered" evidence="1">
    <location>
        <begin position="461"/>
        <end position="484"/>
    </location>
</feature>